<dbReference type="AlphaFoldDB" id="A0A381VKC8"/>
<sequence length="84" mass="9677">MVRIRLTRGGAKRRPFYHIVATDRRNRRDGRYIERLGFFNPIATGGETKLKINLDRVQYWLSQGAKPSDRVATLIKEFSAAEVA</sequence>
<proteinExistence type="inferred from homology"/>
<dbReference type="EMBL" id="UINC01009071">
    <property type="protein sequence ID" value="SVA40750.1"/>
    <property type="molecule type" value="Genomic_DNA"/>
</dbReference>
<dbReference type="PANTHER" id="PTHR12919">
    <property type="entry name" value="30S RIBOSOMAL PROTEIN S16"/>
    <property type="match status" value="1"/>
</dbReference>
<dbReference type="Gene3D" id="3.30.1320.10">
    <property type="match status" value="1"/>
</dbReference>
<dbReference type="InterPro" id="IPR000307">
    <property type="entry name" value="Ribosomal_bS16"/>
</dbReference>
<evidence type="ECO:0000313" key="3">
    <source>
        <dbReference type="EMBL" id="SVA40750.1"/>
    </source>
</evidence>
<protein>
    <recommendedName>
        <fullName evidence="4">30S ribosomal protein S16</fullName>
    </recommendedName>
</protein>
<dbReference type="PANTHER" id="PTHR12919:SF20">
    <property type="entry name" value="SMALL RIBOSOMAL SUBUNIT PROTEIN BS16M"/>
    <property type="match status" value="1"/>
</dbReference>
<dbReference type="InterPro" id="IPR023803">
    <property type="entry name" value="Ribosomal_bS16_dom_sf"/>
</dbReference>
<gene>
    <name evidence="3" type="ORF">METZ01_LOCUS93604</name>
</gene>
<evidence type="ECO:0008006" key="4">
    <source>
        <dbReference type="Google" id="ProtNLM"/>
    </source>
</evidence>
<accession>A0A381VKC8</accession>
<evidence type="ECO:0000256" key="1">
    <source>
        <dbReference type="ARBA" id="ARBA00022980"/>
    </source>
</evidence>
<dbReference type="PROSITE" id="PS00732">
    <property type="entry name" value="RIBOSOMAL_S16"/>
    <property type="match status" value="1"/>
</dbReference>
<dbReference type="SUPFAM" id="SSF54565">
    <property type="entry name" value="Ribosomal protein S16"/>
    <property type="match status" value="1"/>
</dbReference>
<name>A0A381VKC8_9ZZZZ</name>
<organism evidence="3">
    <name type="scientific">marine metagenome</name>
    <dbReference type="NCBI Taxonomy" id="408172"/>
    <lineage>
        <taxon>unclassified sequences</taxon>
        <taxon>metagenomes</taxon>
        <taxon>ecological metagenomes</taxon>
    </lineage>
</organism>
<dbReference type="GO" id="GO:0006412">
    <property type="term" value="P:translation"/>
    <property type="evidence" value="ECO:0007669"/>
    <property type="project" value="InterPro"/>
</dbReference>
<evidence type="ECO:0000256" key="2">
    <source>
        <dbReference type="ARBA" id="ARBA00023274"/>
    </source>
</evidence>
<dbReference type="GO" id="GO:0003735">
    <property type="term" value="F:structural constituent of ribosome"/>
    <property type="evidence" value="ECO:0007669"/>
    <property type="project" value="InterPro"/>
</dbReference>
<dbReference type="HAMAP" id="MF_00385">
    <property type="entry name" value="Ribosomal_bS16"/>
    <property type="match status" value="1"/>
</dbReference>
<keyword evidence="2" id="KW-0687">Ribonucleoprotein</keyword>
<keyword evidence="1" id="KW-0689">Ribosomal protein</keyword>
<dbReference type="NCBIfam" id="TIGR00002">
    <property type="entry name" value="S16"/>
    <property type="match status" value="1"/>
</dbReference>
<dbReference type="GO" id="GO:0015935">
    <property type="term" value="C:small ribosomal subunit"/>
    <property type="evidence" value="ECO:0007669"/>
    <property type="project" value="TreeGrafter"/>
</dbReference>
<reference evidence="3" key="1">
    <citation type="submission" date="2018-05" db="EMBL/GenBank/DDBJ databases">
        <authorList>
            <person name="Lanie J.A."/>
            <person name="Ng W.-L."/>
            <person name="Kazmierczak K.M."/>
            <person name="Andrzejewski T.M."/>
            <person name="Davidsen T.M."/>
            <person name="Wayne K.J."/>
            <person name="Tettelin H."/>
            <person name="Glass J.I."/>
            <person name="Rusch D."/>
            <person name="Podicherti R."/>
            <person name="Tsui H.-C.T."/>
            <person name="Winkler M.E."/>
        </authorList>
    </citation>
    <scope>NUCLEOTIDE SEQUENCE</scope>
</reference>
<dbReference type="InterPro" id="IPR020592">
    <property type="entry name" value="Ribosomal_bS16_CS"/>
</dbReference>
<dbReference type="GO" id="GO:0005737">
    <property type="term" value="C:cytoplasm"/>
    <property type="evidence" value="ECO:0007669"/>
    <property type="project" value="UniProtKB-ARBA"/>
</dbReference>
<dbReference type="Pfam" id="PF00886">
    <property type="entry name" value="Ribosomal_S16"/>
    <property type="match status" value="1"/>
</dbReference>